<name>A0A1F6WZT0_9BACT</name>
<feature type="transmembrane region" description="Helical" evidence="1">
    <location>
        <begin position="105"/>
        <end position="130"/>
    </location>
</feature>
<dbReference type="AlphaFoldDB" id="A0A1F6WZT0"/>
<keyword evidence="1" id="KW-0472">Membrane</keyword>
<feature type="transmembrane region" description="Helical" evidence="1">
    <location>
        <begin position="22"/>
        <end position="40"/>
    </location>
</feature>
<evidence type="ECO:0000313" key="2">
    <source>
        <dbReference type="EMBL" id="OGI87397.1"/>
    </source>
</evidence>
<protein>
    <recommendedName>
        <fullName evidence="4">ABC-2 type transporter domain-containing protein</fullName>
    </recommendedName>
</protein>
<reference evidence="2 3" key="1">
    <citation type="journal article" date="2016" name="Nat. Commun.">
        <title>Thousands of microbial genomes shed light on interconnected biogeochemical processes in an aquifer system.</title>
        <authorList>
            <person name="Anantharaman K."/>
            <person name="Brown C.T."/>
            <person name="Hug L.A."/>
            <person name="Sharon I."/>
            <person name="Castelle C.J."/>
            <person name="Probst A.J."/>
            <person name="Thomas B.C."/>
            <person name="Singh A."/>
            <person name="Wilkins M.J."/>
            <person name="Karaoz U."/>
            <person name="Brodie E.L."/>
            <person name="Williams K.H."/>
            <person name="Hubbard S.S."/>
            <person name="Banfield J.F."/>
        </authorList>
    </citation>
    <scope>NUCLEOTIDE SEQUENCE [LARGE SCALE GENOMIC DNA]</scope>
</reference>
<organism evidence="2 3">
    <name type="scientific">Candidatus Nomurabacteria bacterium RIFCSPLOWO2_01_FULL_36_16</name>
    <dbReference type="NCBI Taxonomy" id="1801767"/>
    <lineage>
        <taxon>Bacteria</taxon>
        <taxon>Candidatus Nomuraibacteriota</taxon>
    </lineage>
</organism>
<gene>
    <name evidence="2" type="ORF">A3A91_02790</name>
</gene>
<feature type="transmembrane region" description="Helical" evidence="1">
    <location>
        <begin position="60"/>
        <end position="77"/>
    </location>
</feature>
<evidence type="ECO:0008006" key="4">
    <source>
        <dbReference type="Google" id="ProtNLM"/>
    </source>
</evidence>
<feature type="transmembrane region" description="Helical" evidence="1">
    <location>
        <begin position="178"/>
        <end position="199"/>
    </location>
</feature>
<feature type="transmembrane region" description="Helical" evidence="1">
    <location>
        <begin position="230"/>
        <end position="251"/>
    </location>
</feature>
<dbReference type="Proteomes" id="UP000177001">
    <property type="component" value="Unassembled WGS sequence"/>
</dbReference>
<evidence type="ECO:0000256" key="1">
    <source>
        <dbReference type="SAM" id="Phobius"/>
    </source>
</evidence>
<accession>A0A1F6WZT0</accession>
<evidence type="ECO:0000313" key="3">
    <source>
        <dbReference type="Proteomes" id="UP000177001"/>
    </source>
</evidence>
<dbReference type="EMBL" id="MFUR01000003">
    <property type="protein sequence ID" value="OGI87397.1"/>
    <property type="molecule type" value="Genomic_DNA"/>
</dbReference>
<comment type="caution">
    <text evidence="2">The sequence shown here is derived from an EMBL/GenBank/DDBJ whole genome shotgun (WGS) entry which is preliminary data.</text>
</comment>
<dbReference type="PANTHER" id="PTHR36832:SF1">
    <property type="entry name" value="SLR1174 PROTEIN"/>
    <property type="match status" value="1"/>
</dbReference>
<proteinExistence type="predicted"/>
<keyword evidence="1" id="KW-0812">Transmembrane</keyword>
<feature type="transmembrane region" description="Helical" evidence="1">
    <location>
        <begin position="142"/>
        <end position="171"/>
    </location>
</feature>
<dbReference type="PANTHER" id="PTHR36832">
    <property type="entry name" value="SLR1174 PROTEIN-RELATED"/>
    <property type="match status" value="1"/>
</dbReference>
<sequence length="263" mass="30332">MYTGIYYIYIVAKNATEQKKKVVFQMMNHAIFLLFSLYLYKYVYGLLPNLQFKLPFPNAIWSMAVYFMVFWLGVRNIERYFRRDIQSGNIEMYMLRPVGYIWQKIFVLLGNGLIPFISASFLSIVISYLVVGLPVVDTSLLFWLPGVFLILILSQILTCLLFVLAGLTGFWLDNSEPVHFLISKLIMIFGGAWVPVAFFPKTLQTFAELSPFGGSMAISFAMYPNFSEHFPLLILNVIFWIIVCFILVWIVSHKAFEKLAING</sequence>
<keyword evidence="1" id="KW-1133">Transmembrane helix</keyword>